<dbReference type="EMBL" id="BMAT01007653">
    <property type="protein sequence ID" value="GFR68493.1"/>
    <property type="molecule type" value="Genomic_DNA"/>
</dbReference>
<comment type="caution">
    <text evidence="1">The sequence shown here is derived from an EMBL/GenBank/DDBJ whole genome shotgun (WGS) entry which is preliminary data.</text>
</comment>
<dbReference type="Proteomes" id="UP000762676">
    <property type="component" value="Unassembled WGS sequence"/>
</dbReference>
<evidence type="ECO:0000313" key="1">
    <source>
        <dbReference type="EMBL" id="GFR68493.1"/>
    </source>
</evidence>
<evidence type="ECO:0000313" key="2">
    <source>
        <dbReference type="Proteomes" id="UP000762676"/>
    </source>
</evidence>
<accession>A0AAV4F720</accession>
<sequence>MAVIGGTSIFLCAHCSQWYSIDRERLAVAVCDRESNFYDFIESKRALGAALGNNSVKIIGTSKQVCFKSVYEVHTPPETSQQS</sequence>
<dbReference type="AlphaFoldDB" id="A0AAV4F720"/>
<organism evidence="1 2">
    <name type="scientific">Elysia marginata</name>
    <dbReference type="NCBI Taxonomy" id="1093978"/>
    <lineage>
        <taxon>Eukaryota</taxon>
        <taxon>Metazoa</taxon>
        <taxon>Spiralia</taxon>
        <taxon>Lophotrochozoa</taxon>
        <taxon>Mollusca</taxon>
        <taxon>Gastropoda</taxon>
        <taxon>Heterobranchia</taxon>
        <taxon>Euthyneura</taxon>
        <taxon>Panpulmonata</taxon>
        <taxon>Sacoglossa</taxon>
        <taxon>Placobranchoidea</taxon>
        <taxon>Plakobranchidae</taxon>
        <taxon>Elysia</taxon>
    </lineage>
</organism>
<reference evidence="1 2" key="1">
    <citation type="journal article" date="2021" name="Elife">
        <title>Chloroplast acquisition without the gene transfer in kleptoplastic sea slugs, Plakobranchus ocellatus.</title>
        <authorList>
            <person name="Maeda T."/>
            <person name="Takahashi S."/>
            <person name="Yoshida T."/>
            <person name="Shimamura S."/>
            <person name="Takaki Y."/>
            <person name="Nagai Y."/>
            <person name="Toyoda A."/>
            <person name="Suzuki Y."/>
            <person name="Arimoto A."/>
            <person name="Ishii H."/>
            <person name="Satoh N."/>
            <person name="Nishiyama T."/>
            <person name="Hasebe M."/>
            <person name="Maruyama T."/>
            <person name="Minagawa J."/>
            <person name="Obokata J."/>
            <person name="Shigenobu S."/>
        </authorList>
    </citation>
    <scope>NUCLEOTIDE SEQUENCE [LARGE SCALE GENOMIC DNA]</scope>
</reference>
<gene>
    <name evidence="1" type="ORF">ElyMa_003733500</name>
</gene>
<protein>
    <submittedName>
        <fullName evidence="1">Uncharacterized protein</fullName>
    </submittedName>
</protein>
<name>A0AAV4F720_9GAST</name>
<keyword evidence="2" id="KW-1185">Reference proteome</keyword>
<proteinExistence type="predicted"/>